<protein>
    <submittedName>
        <fullName evidence="1">Uncharacterized protein</fullName>
    </submittedName>
</protein>
<proteinExistence type="predicted"/>
<dbReference type="AlphaFoldDB" id="A0A6A6QED3"/>
<dbReference type="Proteomes" id="UP000799750">
    <property type="component" value="Unassembled WGS sequence"/>
</dbReference>
<accession>A0A6A6QED3</accession>
<dbReference type="EMBL" id="MU004196">
    <property type="protein sequence ID" value="KAF2490748.1"/>
    <property type="molecule type" value="Genomic_DNA"/>
</dbReference>
<evidence type="ECO:0000313" key="2">
    <source>
        <dbReference type="Proteomes" id="UP000799750"/>
    </source>
</evidence>
<reference evidence="1" key="1">
    <citation type="journal article" date="2020" name="Stud. Mycol.">
        <title>101 Dothideomycetes genomes: a test case for predicting lifestyles and emergence of pathogens.</title>
        <authorList>
            <person name="Haridas S."/>
            <person name="Albert R."/>
            <person name="Binder M."/>
            <person name="Bloem J."/>
            <person name="Labutti K."/>
            <person name="Salamov A."/>
            <person name="Andreopoulos B."/>
            <person name="Baker S."/>
            <person name="Barry K."/>
            <person name="Bills G."/>
            <person name="Bluhm B."/>
            <person name="Cannon C."/>
            <person name="Castanera R."/>
            <person name="Culley D."/>
            <person name="Daum C."/>
            <person name="Ezra D."/>
            <person name="Gonzalez J."/>
            <person name="Henrissat B."/>
            <person name="Kuo A."/>
            <person name="Liang C."/>
            <person name="Lipzen A."/>
            <person name="Lutzoni F."/>
            <person name="Magnuson J."/>
            <person name="Mondo S."/>
            <person name="Nolan M."/>
            <person name="Ohm R."/>
            <person name="Pangilinan J."/>
            <person name="Park H.-J."/>
            <person name="Ramirez L."/>
            <person name="Alfaro M."/>
            <person name="Sun H."/>
            <person name="Tritt A."/>
            <person name="Yoshinaga Y."/>
            <person name="Zwiers L.-H."/>
            <person name="Turgeon B."/>
            <person name="Goodwin S."/>
            <person name="Spatafora J."/>
            <person name="Crous P."/>
            <person name="Grigoriev I."/>
        </authorList>
    </citation>
    <scope>NUCLEOTIDE SEQUENCE</scope>
    <source>
        <strain evidence="1">CBS 269.34</strain>
    </source>
</reference>
<organism evidence="1 2">
    <name type="scientific">Lophium mytilinum</name>
    <dbReference type="NCBI Taxonomy" id="390894"/>
    <lineage>
        <taxon>Eukaryota</taxon>
        <taxon>Fungi</taxon>
        <taxon>Dikarya</taxon>
        <taxon>Ascomycota</taxon>
        <taxon>Pezizomycotina</taxon>
        <taxon>Dothideomycetes</taxon>
        <taxon>Pleosporomycetidae</taxon>
        <taxon>Mytilinidiales</taxon>
        <taxon>Mytilinidiaceae</taxon>
        <taxon>Lophium</taxon>
    </lineage>
</organism>
<name>A0A6A6QED3_9PEZI</name>
<keyword evidence="2" id="KW-1185">Reference proteome</keyword>
<sequence>MRRRCGLNGKAPTRFLDPAYFHKRAGGVSEDQLSCLKMHNSKLRKVPRAGLSDRPPRGDAYTATPECCCNMTSTMDRDAASVETVCRVGRFASDGLGFCAAGVPQDRADACDGCRRTQDALCFFSGSVLSRSRIAEAGGRDISREQEPSKGVAARTRDVVKGRYKDRSRPDNEVVKAVERVKAQGCV</sequence>
<gene>
    <name evidence="1" type="ORF">BU16DRAFT_133810</name>
</gene>
<evidence type="ECO:0000313" key="1">
    <source>
        <dbReference type="EMBL" id="KAF2490748.1"/>
    </source>
</evidence>